<dbReference type="Proteomes" id="UP001195483">
    <property type="component" value="Unassembled WGS sequence"/>
</dbReference>
<reference evidence="2" key="1">
    <citation type="journal article" date="2021" name="Genome Biol. Evol.">
        <title>A High-Quality Reference Genome for a Parasitic Bivalve with Doubly Uniparental Inheritance (Bivalvia: Unionida).</title>
        <authorList>
            <person name="Smith C.H."/>
        </authorList>
    </citation>
    <scope>NUCLEOTIDE SEQUENCE</scope>
    <source>
        <strain evidence="2">CHS0354</strain>
    </source>
</reference>
<gene>
    <name evidence="2" type="ORF">CHS0354_014872</name>
</gene>
<reference evidence="2" key="3">
    <citation type="submission" date="2023-05" db="EMBL/GenBank/DDBJ databases">
        <authorList>
            <person name="Smith C.H."/>
        </authorList>
    </citation>
    <scope>NUCLEOTIDE SEQUENCE</scope>
    <source>
        <strain evidence="2">CHS0354</strain>
        <tissue evidence="2">Mantle</tissue>
    </source>
</reference>
<sequence>MTYRLLVSILLIVMHAVHTEGDINIANHSLYKTFVEREISISTRYTAGGTMCRQDSNCGFHAGTSYSWCYVDYSDDWDYCCSAQCIWRIGKGGKPKCVSGNTFQYCSAPDDDAKDVDLRPCLPTHPCGIHNEVGTSEYYWCYVDLNRNWGYCCSPFLPCGKYGRSYYWCDAGTEVSLDLEREYTYLEYCKINK</sequence>
<protein>
    <submittedName>
        <fullName evidence="2">Uncharacterized protein</fullName>
    </submittedName>
</protein>
<keyword evidence="3" id="KW-1185">Reference proteome</keyword>
<name>A0AAE0TJL9_9BIVA</name>
<proteinExistence type="predicted"/>
<reference evidence="2" key="2">
    <citation type="journal article" date="2021" name="Genome Biol. Evol.">
        <title>Developing a high-quality reference genome for a parasitic bivalve with doubly uniparental inheritance (Bivalvia: Unionida).</title>
        <authorList>
            <person name="Smith C.H."/>
        </authorList>
    </citation>
    <scope>NUCLEOTIDE SEQUENCE</scope>
    <source>
        <strain evidence="2">CHS0354</strain>
        <tissue evidence="2">Mantle</tissue>
    </source>
</reference>
<feature type="signal peptide" evidence="1">
    <location>
        <begin position="1"/>
        <end position="21"/>
    </location>
</feature>
<dbReference type="EMBL" id="JAEAOA010000912">
    <property type="protein sequence ID" value="KAK3611125.1"/>
    <property type="molecule type" value="Genomic_DNA"/>
</dbReference>
<comment type="caution">
    <text evidence="2">The sequence shown here is derived from an EMBL/GenBank/DDBJ whole genome shotgun (WGS) entry which is preliminary data.</text>
</comment>
<accession>A0AAE0TJL9</accession>
<organism evidence="2 3">
    <name type="scientific">Potamilus streckersoni</name>
    <dbReference type="NCBI Taxonomy" id="2493646"/>
    <lineage>
        <taxon>Eukaryota</taxon>
        <taxon>Metazoa</taxon>
        <taxon>Spiralia</taxon>
        <taxon>Lophotrochozoa</taxon>
        <taxon>Mollusca</taxon>
        <taxon>Bivalvia</taxon>
        <taxon>Autobranchia</taxon>
        <taxon>Heteroconchia</taxon>
        <taxon>Palaeoheterodonta</taxon>
        <taxon>Unionida</taxon>
        <taxon>Unionoidea</taxon>
        <taxon>Unionidae</taxon>
        <taxon>Ambleminae</taxon>
        <taxon>Lampsilini</taxon>
        <taxon>Potamilus</taxon>
    </lineage>
</organism>
<evidence type="ECO:0000313" key="3">
    <source>
        <dbReference type="Proteomes" id="UP001195483"/>
    </source>
</evidence>
<feature type="chain" id="PRO_5042102345" evidence="1">
    <location>
        <begin position="22"/>
        <end position="193"/>
    </location>
</feature>
<evidence type="ECO:0000313" key="2">
    <source>
        <dbReference type="EMBL" id="KAK3611125.1"/>
    </source>
</evidence>
<evidence type="ECO:0000256" key="1">
    <source>
        <dbReference type="SAM" id="SignalP"/>
    </source>
</evidence>
<dbReference type="AlphaFoldDB" id="A0AAE0TJL9"/>
<keyword evidence="1" id="KW-0732">Signal</keyword>